<accession>A0A7S3Q2F7</accession>
<evidence type="ECO:0000313" key="1">
    <source>
        <dbReference type="EMBL" id="CAE0463457.1"/>
    </source>
</evidence>
<organism evidence="1">
    <name type="scientific">Chaetoceros debilis</name>
    <dbReference type="NCBI Taxonomy" id="122233"/>
    <lineage>
        <taxon>Eukaryota</taxon>
        <taxon>Sar</taxon>
        <taxon>Stramenopiles</taxon>
        <taxon>Ochrophyta</taxon>
        <taxon>Bacillariophyta</taxon>
        <taxon>Coscinodiscophyceae</taxon>
        <taxon>Chaetocerotophycidae</taxon>
        <taxon>Chaetocerotales</taxon>
        <taxon>Chaetocerotaceae</taxon>
        <taxon>Chaetoceros</taxon>
    </lineage>
</organism>
<reference evidence="1" key="1">
    <citation type="submission" date="2021-01" db="EMBL/GenBank/DDBJ databases">
        <authorList>
            <person name="Corre E."/>
            <person name="Pelletier E."/>
            <person name="Niang G."/>
            <person name="Scheremetjew M."/>
            <person name="Finn R."/>
            <person name="Kale V."/>
            <person name="Holt S."/>
            <person name="Cochrane G."/>
            <person name="Meng A."/>
            <person name="Brown T."/>
            <person name="Cohen L."/>
        </authorList>
    </citation>
    <scope>NUCLEOTIDE SEQUENCE</scope>
    <source>
        <strain evidence="1">MM31A-1</strain>
    </source>
</reference>
<proteinExistence type="predicted"/>
<dbReference type="AlphaFoldDB" id="A0A7S3Q2F7"/>
<protein>
    <submittedName>
        <fullName evidence="1">Uncharacterized protein</fullName>
    </submittedName>
</protein>
<name>A0A7S3Q2F7_9STRA</name>
<dbReference type="EMBL" id="HBIO01010712">
    <property type="protein sequence ID" value="CAE0463457.1"/>
    <property type="molecule type" value="Transcribed_RNA"/>
</dbReference>
<sequence>MPSSRLPPFDNALSEDEVVVKTFVKCVEEKVDSKIILPEEEEGKIISKAILYPGAYLGSAVAIASFIGLRRIPVYLANRMNAKSSKGTPQIIKETPLAKVVGSIFDAVLAGCFGFTGWVACSDKNKILNEMAEIPLIQGKSDISDKLCGDFIAIHQDIRPQFWNEYSDDTLTAIQTFVKNCEKRKMYERRLRRDLGLGYNDNVGERSSIELPNRVPDNILEEESVNFGAADWAEMEDFDEEQQQLNSNDDDFWNGK</sequence>
<gene>
    <name evidence="1" type="ORF">CDEB00056_LOCUS8298</name>
</gene>